<reference evidence="2" key="1">
    <citation type="submission" date="2019-08" db="EMBL/GenBank/DDBJ databases">
        <authorList>
            <person name="Kucharzyk K."/>
            <person name="Murdoch R.W."/>
            <person name="Higgins S."/>
            <person name="Loffler F."/>
        </authorList>
    </citation>
    <scope>NUCLEOTIDE SEQUENCE</scope>
</reference>
<accession>A0A645GHL4</accession>
<dbReference type="EMBL" id="VSSQ01075953">
    <property type="protein sequence ID" value="MPN26428.1"/>
    <property type="molecule type" value="Genomic_DNA"/>
</dbReference>
<gene>
    <name evidence="2" type="ORF">SDC9_173852</name>
</gene>
<protein>
    <submittedName>
        <fullName evidence="2">Uncharacterized protein</fullName>
    </submittedName>
</protein>
<evidence type="ECO:0000313" key="2">
    <source>
        <dbReference type="EMBL" id="MPN26428.1"/>
    </source>
</evidence>
<organism evidence="2">
    <name type="scientific">bioreactor metagenome</name>
    <dbReference type="NCBI Taxonomy" id="1076179"/>
    <lineage>
        <taxon>unclassified sequences</taxon>
        <taxon>metagenomes</taxon>
        <taxon>ecological metagenomes</taxon>
    </lineage>
</organism>
<sequence>MDVLTNQAQAPPHVHKADHDGLPCPALKHQPGRILLIHADAKMVRFNTGLFRGAAGADLQHMRAQAVFLPLRQMIGIILHKKGCAVSIFAHGLQNSGHGGHLPVAFSAVAIALGH</sequence>
<feature type="region of interest" description="Disordered" evidence="1">
    <location>
        <begin position="1"/>
        <end position="21"/>
    </location>
</feature>
<proteinExistence type="predicted"/>
<comment type="caution">
    <text evidence="2">The sequence shown here is derived from an EMBL/GenBank/DDBJ whole genome shotgun (WGS) entry which is preliminary data.</text>
</comment>
<name>A0A645GHL4_9ZZZZ</name>
<evidence type="ECO:0000256" key="1">
    <source>
        <dbReference type="SAM" id="MobiDB-lite"/>
    </source>
</evidence>
<dbReference type="AlphaFoldDB" id="A0A645GHL4"/>